<reference evidence="2 3" key="1">
    <citation type="journal article" date="2016" name="Nat. Commun.">
        <title>Thousands of microbial genomes shed light on interconnected biogeochemical processes in an aquifer system.</title>
        <authorList>
            <person name="Anantharaman K."/>
            <person name="Brown C.T."/>
            <person name="Hug L.A."/>
            <person name="Sharon I."/>
            <person name="Castelle C.J."/>
            <person name="Probst A.J."/>
            <person name="Thomas B.C."/>
            <person name="Singh A."/>
            <person name="Wilkins M.J."/>
            <person name="Karaoz U."/>
            <person name="Brodie E.L."/>
            <person name="Williams K.H."/>
            <person name="Hubbard S.S."/>
            <person name="Banfield J.F."/>
        </authorList>
    </citation>
    <scope>NUCLEOTIDE SEQUENCE [LARGE SCALE GENOMIC DNA]</scope>
</reference>
<dbReference type="SUPFAM" id="SSF52980">
    <property type="entry name" value="Restriction endonuclease-like"/>
    <property type="match status" value="1"/>
</dbReference>
<dbReference type="Gene3D" id="3.40.960.10">
    <property type="entry name" value="VSR Endonuclease"/>
    <property type="match status" value="1"/>
</dbReference>
<evidence type="ECO:0000313" key="2">
    <source>
        <dbReference type="EMBL" id="OGF21153.1"/>
    </source>
</evidence>
<evidence type="ECO:0000259" key="1">
    <source>
        <dbReference type="Pfam" id="PF04480"/>
    </source>
</evidence>
<dbReference type="Pfam" id="PF04480">
    <property type="entry name" value="DUF559"/>
    <property type="match status" value="1"/>
</dbReference>
<dbReference type="InterPro" id="IPR047216">
    <property type="entry name" value="Endonuclease_DUF559_bact"/>
</dbReference>
<dbReference type="AlphaFoldDB" id="A0A1F5S3Z9"/>
<dbReference type="CDD" id="cd01038">
    <property type="entry name" value="Endonuclease_DUF559"/>
    <property type="match status" value="1"/>
</dbReference>
<protein>
    <recommendedName>
        <fullName evidence="1">DUF559 domain-containing protein</fullName>
    </recommendedName>
</protein>
<gene>
    <name evidence="2" type="ORF">A2257_01435</name>
</gene>
<proteinExistence type="predicted"/>
<dbReference type="Proteomes" id="UP000177407">
    <property type="component" value="Unassembled WGS sequence"/>
</dbReference>
<name>A0A1F5S3Z9_9BACT</name>
<dbReference type="InterPro" id="IPR007569">
    <property type="entry name" value="DUF559"/>
</dbReference>
<dbReference type="InterPro" id="IPR011335">
    <property type="entry name" value="Restrct_endonuc-II-like"/>
</dbReference>
<comment type="caution">
    <text evidence="2">The sequence shown here is derived from an EMBL/GenBank/DDBJ whole genome shotgun (WGS) entry which is preliminary data.</text>
</comment>
<dbReference type="PANTHER" id="PTHR38590:SF1">
    <property type="entry name" value="BLL0828 PROTEIN"/>
    <property type="match status" value="1"/>
</dbReference>
<evidence type="ECO:0000313" key="3">
    <source>
        <dbReference type="Proteomes" id="UP000177407"/>
    </source>
</evidence>
<accession>A0A1F5S3Z9</accession>
<sequence length="118" mass="14217">MEKSKKLIIYAKQLRNNPTDAEKLLWYFLRCRYFKELKFRRQVPLGPYIVDFICFSKKLVIELDGGQHNEDKNILRDKNRDGWLENEGFAILRFWNDDVLRNIEGVLERILEKIDTLP</sequence>
<dbReference type="EMBL" id="MFGA01000013">
    <property type="protein sequence ID" value="OGF21153.1"/>
    <property type="molecule type" value="Genomic_DNA"/>
</dbReference>
<dbReference type="PANTHER" id="PTHR38590">
    <property type="entry name" value="BLL0828 PROTEIN"/>
    <property type="match status" value="1"/>
</dbReference>
<organism evidence="2 3">
    <name type="scientific">Candidatus Falkowbacteria bacterium RIFOXYA2_FULL_38_12</name>
    <dbReference type="NCBI Taxonomy" id="1797993"/>
    <lineage>
        <taxon>Bacteria</taxon>
        <taxon>Candidatus Falkowiibacteriota</taxon>
    </lineage>
</organism>
<feature type="domain" description="DUF559" evidence="1">
    <location>
        <begin position="7"/>
        <end position="114"/>
    </location>
</feature>